<organism evidence="3 4">
    <name type="scientific">Trematosphaeria pertusa</name>
    <dbReference type="NCBI Taxonomy" id="390896"/>
    <lineage>
        <taxon>Eukaryota</taxon>
        <taxon>Fungi</taxon>
        <taxon>Dikarya</taxon>
        <taxon>Ascomycota</taxon>
        <taxon>Pezizomycotina</taxon>
        <taxon>Dothideomycetes</taxon>
        <taxon>Pleosporomycetidae</taxon>
        <taxon>Pleosporales</taxon>
        <taxon>Massarineae</taxon>
        <taxon>Trematosphaeriaceae</taxon>
        <taxon>Trematosphaeria</taxon>
    </lineage>
</organism>
<dbReference type="InterPro" id="IPR001623">
    <property type="entry name" value="DnaJ_domain"/>
</dbReference>
<feature type="region of interest" description="Disordered" evidence="1">
    <location>
        <begin position="58"/>
        <end position="87"/>
    </location>
</feature>
<dbReference type="CDD" id="cd06257">
    <property type="entry name" value="DnaJ"/>
    <property type="match status" value="1"/>
</dbReference>
<evidence type="ECO:0000313" key="4">
    <source>
        <dbReference type="Proteomes" id="UP000800094"/>
    </source>
</evidence>
<dbReference type="SUPFAM" id="SSF46565">
    <property type="entry name" value="Chaperone J-domain"/>
    <property type="match status" value="1"/>
</dbReference>
<keyword evidence="4" id="KW-1185">Reference proteome</keyword>
<dbReference type="EMBL" id="ML987189">
    <property type="protein sequence ID" value="KAF2257012.1"/>
    <property type="molecule type" value="Genomic_DNA"/>
</dbReference>
<accession>A0A6A6J471</accession>
<dbReference type="RefSeq" id="XP_033692016.1">
    <property type="nucleotide sequence ID" value="XM_033834351.1"/>
</dbReference>
<dbReference type="Proteomes" id="UP000800094">
    <property type="component" value="Unassembled WGS sequence"/>
</dbReference>
<evidence type="ECO:0000256" key="1">
    <source>
        <dbReference type="SAM" id="MobiDB-lite"/>
    </source>
</evidence>
<dbReference type="InterPro" id="IPR036869">
    <property type="entry name" value="J_dom_sf"/>
</dbReference>
<dbReference type="PROSITE" id="PS50076">
    <property type="entry name" value="DNAJ_2"/>
    <property type="match status" value="1"/>
</dbReference>
<sequence length="306" mass="35042">MPLTHTLHCSRHLNNTRPFQPLFTTHKQVSYKQTLPHILTRPQTARMCRITIAPLRSERKHTHERPTIQQDPSAAYPPTTHNATPTHRHTMYAPRTATTPAGVFLSPASAALSHSHSHSTSSSSSSSSLSAIPSIDQEFQNYYAILRLDHWATSEEIKDAYRKLRAEYFHTDAGKYRALQEAYAVLVDRNARWNYDCVYRERIGVPQPPLPHTHSGSLRMQKGGFVKQAQEMMVVEVKKKEEEVKRKNDPNWVLKHHKQVFKPVLGTRPYQSFVPILAVYEGRQAHPTLKCQRPRYVGSMAKNARP</sequence>
<dbReference type="AlphaFoldDB" id="A0A6A6J471"/>
<dbReference type="OrthoDB" id="10250354at2759"/>
<dbReference type="Gene3D" id="1.10.287.110">
    <property type="entry name" value="DnaJ domain"/>
    <property type="match status" value="1"/>
</dbReference>
<protein>
    <recommendedName>
        <fullName evidence="2">J domain-containing protein</fullName>
    </recommendedName>
</protein>
<proteinExistence type="predicted"/>
<evidence type="ECO:0000259" key="2">
    <source>
        <dbReference type="PROSITE" id="PS50076"/>
    </source>
</evidence>
<dbReference type="SMART" id="SM00271">
    <property type="entry name" value="DnaJ"/>
    <property type="match status" value="1"/>
</dbReference>
<name>A0A6A6J471_9PLEO</name>
<dbReference type="Pfam" id="PF00226">
    <property type="entry name" value="DnaJ"/>
    <property type="match status" value="1"/>
</dbReference>
<dbReference type="GeneID" id="54587681"/>
<feature type="domain" description="J" evidence="2">
    <location>
        <begin position="141"/>
        <end position="199"/>
    </location>
</feature>
<reference evidence="3" key="1">
    <citation type="journal article" date="2020" name="Stud. Mycol.">
        <title>101 Dothideomycetes genomes: a test case for predicting lifestyles and emergence of pathogens.</title>
        <authorList>
            <person name="Haridas S."/>
            <person name="Albert R."/>
            <person name="Binder M."/>
            <person name="Bloem J."/>
            <person name="Labutti K."/>
            <person name="Salamov A."/>
            <person name="Andreopoulos B."/>
            <person name="Baker S."/>
            <person name="Barry K."/>
            <person name="Bills G."/>
            <person name="Bluhm B."/>
            <person name="Cannon C."/>
            <person name="Castanera R."/>
            <person name="Culley D."/>
            <person name="Daum C."/>
            <person name="Ezra D."/>
            <person name="Gonzalez J."/>
            <person name="Henrissat B."/>
            <person name="Kuo A."/>
            <person name="Liang C."/>
            <person name="Lipzen A."/>
            <person name="Lutzoni F."/>
            <person name="Magnuson J."/>
            <person name="Mondo S."/>
            <person name="Nolan M."/>
            <person name="Ohm R."/>
            <person name="Pangilinan J."/>
            <person name="Park H.-J."/>
            <person name="Ramirez L."/>
            <person name="Alfaro M."/>
            <person name="Sun H."/>
            <person name="Tritt A."/>
            <person name="Yoshinaga Y."/>
            <person name="Zwiers L.-H."/>
            <person name="Turgeon B."/>
            <person name="Goodwin S."/>
            <person name="Spatafora J."/>
            <person name="Crous P."/>
            <person name="Grigoriev I."/>
        </authorList>
    </citation>
    <scope>NUCLEOTIDE SEQUENCE</scope>
    <source>
        <strain evidence="3">CBS 122368</strain>
    </source>
</reference>
<gene>
    <name evidence="3" type="ORF">BU26DRAFT_575424</name>
</gene>
<evidence type="ECO:0000313" key="3">
    <source>
        <dbReference type="EMBL" id="KAF2257012.1"/>
    </source>
</evidence>